<dbReference type="SMART" id="SM00419">
    <property type="entry name" value="HTH_CRP"/>
    <property type="match status" value="1"/>
</dbReference>
<name>A0ABS4ADP2_9PROT</name>
<feature type="domain" description="HTH crp-type" evidence="4">
    <location>
        <begin position="117"/>
        <end position="191"/>
    </location>
</feature>
<protein>
    <submittedName>
        <fullName evidence="5">Crp/Fnr family transcriptional regulator</fullName>
    </submittedName>
</protein>
<dbReference type="Pfam" id="PF00027">
    <property type="entry name" value="cNMP_binding"/>
    <property type="match status" value="1"/>
</dbReference>
<evidence type="ECO:0000313" key="6">
    <source>
        <dbReference type="Proteomes" id="UP000681594"/>
    </source>
</evidence>
<keyword evidence="6" id="KW-1185">Reference proteome</keyword>
<dbReference type="CDD" id="cd00038">
    <property type="entry name" value="CAP_ED"/>
    <property type="match status" value="1"/>
</dbReference>
<dbReference type="InterPro" id="IPR014710">
    <property type="entry name" value="RmlC-like_jellyroll"/>
</dbReference>
<dbReference type="InterPro" id="IPR036388">
    <property type="entry name" value="WH-like_DNA-bd_sf"/>
</dbReference>
<dbReference type="InterPro" id="IPR012318">
    <property type="entry name" value="HTH_CRP"/>
</dbReference>
<organism evidence="5 6">
    <name type="scientific">Pararoseomonas baculiformis</name>
    <dbReference type="NCBI Taxonomy" id="2820812"/>
    <lineage>
        <taxon>Bacteria</taxon>
        <taxon>Pseudomonadati</taxon>
        <taxon>Pseudomonadota</taxon>
        <taxon>Alphaproteobacteria</taxon>
        <taxon>Acetobacterales</taxon>
        <taxon>Acetobacteraceae</taxon>
        <taxon>Pararoseomonas</taxon>
    </lineage>
</organism>
<dbReference type="InterPro" id="IPR018490">
    <property type="entry name" value="cNMP-bd_dom_sf"/>
</dbReference>
<dbReference type="EMBL" id="JAGIZB010000008">
    <property type="protein sequence ID" value="MBP0445131.1"/>
    <property type="molecule type" value="Genomic_DNA"/>
</dbReference>
<keyword evidence="3" id="KW-0804">Transcription</keyword>
<dbReference type="SUPFAM" id="SSF51206">
    <property type="entry name" value="cAMP-binding domain-like"/>
    <property type="match status" value="1"/>
</dbReference>
<evidence type="ECO:0000313" key="5">
    <source>
        <dbReference type="EMBL" id="MBP0445131.1"/>
    </source>
</evidence>
<evidence type="ECO:0000259" key="4">
    <source>
        <dbReference type="PROSITE" id="PS51063"/>
    </source>
</evidence>
<dbReference type="PROSITE" id="PS51063">
    <property type="entry name" value="HTH_CRP_2"/>
    <property type="match status" value="1"/>
</dbReference>
<comment type="caution">
    <text evidence="5">The sequence shown here is derived from an EMBL/GenBank/DDBJ whole genome shotgun (WGS) entry which is preliminary data.</text>
</comment>
<accession>A0ABS4ADP2</accession>
<evidence type="ECO:0000256" key="1">
    <source>
        <dbReference type="ARBA" id="ARBA00023015"/>
    </source>
</evidence>
<dbReference type="RefSeq" id="WP_209379380.1">
    <property type="nucleotide sequence ID" value="NZ_JAGIZB010000008.1"/>
</dbReference>
<gene>
    <name evidence="5" type="ORF">J8J14_10100</name>
</gene>
<proteinExistence type="predicted"/>
<evidence type="ECO:0000256" key="2">
    <source>
        <dbReference type="ARBA" id="ARBA00023125"/>
    </source>
</evidence>
<reference evidence="5 6" key="1">
    <citation type="submission" date="2021-03" db="EMBL/GenBank/DDBJ databases">
        <authorList>
            <person name="So Y."/>
        </authorList>
    </citation>
    <scope>NUCLEOTIDE SEQUENCE [LARGE SCALE GENOMIC DNA]</scope>
    <source>
        <strain evidence="5 6">SSH11</strain>
    </source>
</reference>
<keyword evidence="1" id="KW-0805">Transcription regulation</keyword>
<dbReference type="Proteomes" id="UP000681594">
    <property type="component" value="Unassembled WGS sequence"/>
</dbReference>
<keyword evidence="2" id="KW-0238">DNA-binding</keyword>
<dbReference type="InterPro" id="IPR036390">
    <property type="entry name" value="WH_DNA-bd_sf"/>
</dbReference>
<dbReference type="InterPro" id="IPR000595">
    <property type="entry name" value="cNMP-bd_dom"/>
</dbReference>
<sequence length="226" mass="25095">MMKPERVPARWRVVRQGDRPDRIHVLLSGFACRYRLLPEGQRQILGFILPGDACNLQFFGALDYSVAALTSCDVATVSRRELEQLAQERPGIASALWCTAMADQSALREWLVSVGARSAVVRLAHMFCEFHTRLMQLGLVNGTSFNLPITQVDVANALGLSSVHANRSLMQLRTRGLMEWKAGRVTIPDPGALQRFGSFNPYYLHMRTFSCPWPVEHGPGESAAAA</sequence>
<dbReference type="Gene3D" id="1.10.10.10">
    <property type="entry name" value="Winged helix-like DNA-binding domain superfamily/Winged helix DNA-binding domain"/>
    <property type="match status" value="1"/>
</dbReference>
<dbReference type="Gene3D" id="2.60.120.10">
    <property type="entry name" value="Jelly Rolls"/>
    <property type="match status" value="1"/>
</dbReference>
<dbReference type="SUPFAM" id="SSF46785">
    <property type="entry name" value="Winged helix' DNA-binding domain"/>
    <property type="match status" value="1"/>
</dbReference>
<dbReference type="Pfam" id="PF13545">
    <property type="entry name" value="HTH_Crp_2"/>
    <property type="match status" value="1"/>
</dbReference>
<evidence type="ECO:0000256" key="3">
    <source>
        <dbReference type="ARBA" id="ARBA00023163"/>
    </source>
</evidence>